<sequence>MDGGEWSALSLGLRHVIPEGRSMYWWFDKHSEKTSP</sequence>
<dbReference type="EMBL" id="LAZR01017543">
    <property type="protein sequence ID" value="KKL99968.1"/>
    <property type="molecule type" value="Genomic_DNA"/>
</dbReference>
<name>A0A0F9GMH6_9ZZZZ</name>
<dbReference type="AlphaFoldDB" id="A0A0F9GMH6"/>
<comment type="caution">
    <text evidence="1">The sequence shown here is derived from an EMBL/GenBank/DDBJ whole genome shotgun (WGS) entry which is preliminary data.</text>
</comment>
<reference evidence="1" key="1">
    <citation type="journal article" date="2015" name="Nature">
        <title>Complex archaea that bridge the gap between prokaryotes and eukaryotes.</title>
        <authorList>
            <person name="Spang A."/>
            <person name="Saw J.H."/>
            <person name="Jorgensen S.L."/>
            <person name="Zaremba-Niedzwiedzka K."/>
            <person name="Martijn J."/>
            <person name="Lind A.E."/>
            <person name="van Eijk R."/>
            <person name="Schleper C."/>
            <person name="Guy L."/>
            <person name="Ettema T.J."/>
        </authorList>
    </citation>
    <scope>NUCLEOTIDE SEQUENCE</scope>
</reference>
<accession>A0A0F9GMH6</accession>
<gene>
    <name evidence="1" type="ORF">LCGC14_1809130</name>
</gene>
<evidence type="ECO:0000313" key="1">
    <source>
        <dbReference type="EMBL" id="KKL99968.1"/>
    </source>
</evidence>
<proteinExistence type="predicted"/>
<protein>
    <submittedName>
        <fullName evidence="1">Uncharacterized protein</fullName>
    </submittedName>
</protein>
<organism evidence="1">
    <name type="scientific">marine sediment metagenome</name>
    <dbReference type="NCBI Taxonomy" id="412755"/>
    <lineage>
        <taxon>unclassified sequences</taxon>
        <taxon>metagenomes</taxon>
        <taxon>ecological metagenomes</taxon>
    </lineage>
</organism>